<protein>
    <submittedName>
        <fullName evidence="2">Uncharacterized protein</fullName>
    </submittedName>
</protein>
<keyword evidence="3" id="KW-1185">Reference proteome</keyword>
<evidence type="ECO:0000256" key="1">
    <source>
        <dbReference type="SAM" id="MobiDB-lite"/>
    </source>
</evidence>
<name>A0ABN9XES9_9DINO</name>
<sequence>MISVDRLQAGARSLVLLRLMAVWTKRASSSGRPCRHNSPRFHLRPPTPEPSSEAQAPAGPKDDAAMEVDTRTFDDILDGDEGTKALDQGQQRALAAKLAAAVERARQGASPTRGGRAGGPRGPAGSAAAGTLKG</sequence>
<dbReference type="EMBL" id="CAUYUJ010020214">
    <property type="protein sequence ID" value="CAK0896622.1"/>
    <property type="molecule type" value="Genomic_DNA"/>
</dbReference>
<feature type="region of interest" description="Disordered" evidence="1">
    <location>
        <begin position="97"/>
        <end position="134"/>
    </location>
</feature>
<evidence type="ECO:0000313" key="2">
    <source>
        <dbReference type="EMBL" id="CAK0896622.1"/>
    </source>
</evidence>
<feature type="region of interest" description="Disordered" evidence="1">
    <location>
        <begin position="27"/>
        <end position="66"/>
    </location>
</feature>
<feature type="compositionally biased region" description="Basic residues" evidence="1">
    <location>
        <begin position="33"/>
        <end position="43"/>
    </location>
</feature>
<comment type="caution">
    <text evidence="2">The sequence shown here is derived from an EMBL/GenBank/DDBJ whole genome shotgun (WGS) entry which is preliminary data.</text>
</comment>
<proteinExistence type="predicted"/>
<dbReference type="Proteomes" id="UP001189429">
    <property type="component" value="Unassembled WGS sequence"/>
</dbReference>
<feature type="compositionally biased region" description="Low complexity" evidence="1">
    <location>
        <begin position="123"/>
        <end position="134"/>
    </location>
</feature>
<evidence type="ECO:0000313" key="3">
    <source>
        <dbReference type="Proteomes" id="UP001189429"/>
    </source>
</evidence>
<gene>
    <name evidence="2" type="ORF">PCOR1329_LOCUS75034</name>
</gene>
<accession>A0ABN9XES9</accession>
<feature type="compositionally biased region" description="Low complexity" evidence="1">
    <location>
        <begin position="97"/>
        <end position="114"/>
    </location>
</feature>
<organism evidence="2 3">
    <name type="scientific">Prorocentrum cordatum</name>
    <dbReference type="NCBI Taxonomy" id="2364126"/>
    <lineage>
        <taxon>Eukaryota</taxon>
        <taxon>Sar</taxon>
        <taxon>Alveolata</taxon>
        <taxon>Dinophyceae</taxon>
        <taxon>Prorocentrales</taxon>
        <taxon>Prorocentraceae</taxon>
        <taxon>Prorocentrum</taxon>
    </lineage>
</organism>
<reference evidence="2" key="1">
    <citation type="submission" date="2023-10" db="EMBL/GenBank/DDBJ databases">
        <authorList>
            <person name="Chen Y."/>
            <person name="Shah S."/>
            <person name="Dougan E. K."/>
            <person name="Thang M."/>
            <person name="Chan C."/>
        </authorList>
    </citation>
    <scope>NUCLEOTIDE SEQUENCE [LARGE SCALE GENOMIC DNA]</scope>
</reference>